<accession>A0A061RHG2</accession>
<feature type="region of interest" description="Disordered" evidence="1">
    <location>
        <begin position="74"/>
        <end position="203"/>
    </location>
</feature>
<evidence type="ECO:0000256" key="1">
    <source>
        <dbReference type="SAM" id="MobiDB-lite"/>
    </source>
</evidence>
<dbReference type="AlphaFoldDB" id="A0A061RHG2"/>
<protein>
    <submittedName>
        <fullName evidence="3">Uncharacterized protein</fullName>
    </submittedName>
</protein>
<dbReference type="EMBL" id="GBEZ01013626">
    <property type="protein sequence ID" value="JAC72377.1"/>
    <property type="molecule type" value="Transcribed_RNA"/>
</dbReference>
<dbReference type="EMBL" id="GBEZ01017735">
    <property type="protein sequence ID" value="JAC68629.1"/>
    <property type="molecule type" value="Transcribed_RNA"/>
</dbReference>
<feature type="compositionally biased region" description="Low complexity" evidence="1">
    <location>
        <begin position="103"/>
        <end position="115"/>
    </location>
</feature>
<feature type="compositionally biased region" description="Polar residues" evidence="1">
    <location>
        <begin position="1"/>
        <end position="16"/>
    </location>
</feature>
<feature type="compositionally biased region" description="Basic and acidic residues" evidence="1">
    <location>
        <begin position="177"/>
        <end position="186"/>
    </location>
</feature>
<evidence type="ECO:0000313" key="3">
    <source>
        <dbReference type="EMBL" id="JAC72377.1"/>
    </source>
</evidence>
<reference evidence="3" key="1">
    <citation type="submission" date="2014-05" db="EMBL/GenBank/DDBJ databases">
        <title>The transcriptome of the halophilic microalga Tetraselmis sp. GSL018 isolated from the Great Salt Lake, Utah.</title>
        <authorList>
            <person name="Jinkerson R.E."/>
            <person name="D'Adamo S."/>
            <person name="Posewitz M.C."/>
        </authorList>
    </citation>
    <scope>NUCLEOTIDE SEQUENCE</scope>
    <source>
        <strain evidence="3">GSL018</strain>
    </source>
</reference>
<name>A0A061RHG2_9CHLO</name>
<gene>
    <name evidence="3" type="ORF">TSPGSL018_31489</name>
    <name evidence="2" type="ORF">TSPGSL018_8285</name>
</gene>
<feature type="region of interest" description="Disordered" evidence="1">
    <location>
        <begin position="1"/>
        <end position="30"/>
    </location>
</feature>
<proteinExistence type="predicted"/>
<sequence length="203" mass="21747">MESDICTSAQSASVQPSEPVPCQPAPASRRNSEDILSAVIFKDVPKFSEDDMPVHAAKYSKSFPLSTSAISQALHAGDSRISPRTEVVCGSPCNTSRPHCGRQRAAPRAQRSAGANDFASRSHCPNGSGGPPRRLPPISQDDFGREPSGGDPVEAPRLRSSCDGPRAPVFLQTGRKKHDDQRRRSDAVSLMFPMASGRSARPQ</sequence>
<organism evidence="3">
    <name type="scientific">Tetraselmis sp. GSL018</name>
    <dbReference type="NCBI Taxonomy" id="582737"/>
    <lineage>
        <taxon>Eukaryota</taxon>
        <taxon>Viridiplantae</taxon>
        <taxon>Chlorophyta</taxon>
        <taxon>core chlorophytes</taxon>
        <taxon>Chlorodendrophyceae</taxon>
        <taxon>Chlorodendrales</taxon>
        <taxon>Chlorodendraceae</taxon>
        <taxon>Tetraselmis</taxon>
    </lineage>
</organism>
<evidence type="ECO:0000313" key="2">
    <source>
        <dbReference type="EMBL" id="JAC68629.1"/>
    </source>
</evidence>